<sequence length="223" mass="25285">MNNIIRMLSVNKDFRMVLADTRQIAEQALSEFRGTDCMRGFLEQIITGCTLLSSINDVNAKISFSFRLSQGVSIFCQITDANFTMEYKDTIHEFKGTVAELFDNKSVVSITTGNWETGLHTGTVEANMDSVVMLFAHFTVQSEQLPSQFIWAGDGCSRGILMQPLPFAVEPFISKAAYELNYHSKELEHMDWKCVPARFRHLAKVISENRIGRLYDDGTIYKN</sequence>
<name>A0ABX2DHD8_9BACL</name>
<evidence type="ECO:0000313" key="2">
    <source>
        <dbReference type="Proteomes" id="UP000711047"/>
    </source>
</evidence>
<reference evidence="1 2" key="1">
    <citation type="submission" date="2020-05" db="EMBL/GenBank/DDBJ databases">
        <title>Paenibacillus glebae, sp. nov., Paenibacillus humi sp. nov., Paenibacillus pedi sp. nov., Paenibacillus terrestris sp. nov. and Paenibacillus terricola sp. nov., isolated from a forest top soil sample.</title>
        <authorList>
            <person name="Qi S."/>
            <person name="Carlier A."/>
            <person name="Cnockaert M."/>
            <person name="Vandamme P."/>
        </authorList>
    </citation>
    <scope>NUCLEOTIDE SEQUENCE [LARGE SCALE GENOMIC DNA]</scope>
    <source>
        <strain evidence="1 2">LMG 29502</strain>
    </source>
</reference>
<dbReference type="InterPro" id="IPR000397">
    <property type="entry name" value="Heat_shock_Hsp33"/>
</dbReference>
<evidence type="ECO:0000313" key="1">
    <source>
        <dbReference type="EMBL" id="NQX43925.1"/>
    </source>
</evidence>
<keyword evidence="2" id="KW-1185">Reference proteome</keyword>
<gene>
    <name evidence="1" type="ORF">HQN87_01165</name>
</gene>
<dbReference type="InterPro" id="IPR016153">
    <property type="entry name" value="Heat_shock_Hsp33_N"/>
</dbReference>
<dbReference type="SUPFAM" id="SSF64397">
    <property type="entry name" value="Hsp33 domain"/>
    <property type="match status" value="1"/>
</dbReference>
<dbReference type="Gene3D" id="3.55.30.10">
    <property type="entry name" value="Hsp33 domain"/>
    <property type="match status" value="1"/>
</dbReference>
<proteinExistence type="predicted"/>
<dbReference type="Proteomes" id="UP000711047">
    <property type="component" value="Unassembled WGS sequence"/>
</dbReference>
<dbReference type="RefSeq" id="WP_173126477.1">
    <property type="nucleotide sequence ID" value="NZ_JABMKX010000001.1"/>
</dbReference>
<accession>A0ABX2DHD8</accession>
<dbReference type="EMBL" id="JABMKX010000001">
    <property type="protein sequence ID" value="NQX43925.1"/>
    <property type="molecule type" value="Genomic_DNA"/>
</dbReference>
<comment type="caution">
    <text evidence="1">The sequence shown here is derived from an EMBL/GenBank/DDBJ whole genome shotgun (WGS) entry which is preliminary data.</text>
</comment>
<protein>
    <submittedName>
        <fullName evidence="1">Hsp33 family molecular chaperone HslO</fullName>
    </submittedName>
</protein>
<dbReference type="Pfam" id="PF01430">
    <property type="entry name" value="HSP33"/>
    <property type="match status" value="1"/>
</dbReference>
<organism evidence="1 2">
    <name type="scientific">Paenibacillus tritici</name>
    <dbReference type="NCBI Taxonomy" id="1873425"/>
    <lineage>
        <taxon>Bacteria</taxon>
        <taxon>Bacillati</taxon>
        <taxon>Bacillota</taxon>
        <taxon>Bacilli</taxon>
        <taxon>Bacillales</taxon>
        <taxon>Paenibacillaceae</taxon>
        <taxon>Paenibacillus</taxon>
    </lineage>
</organism>